<gene>
    <name evidence="2" type="ORF">RF11_07490</name>
</gene>
<name>A0A0C2J101_THEKT</name>
<accession>A0A0C2J101</accession>
<evidence type="ECO:0000256" key="1">
    <source>
        <dbReference type="SAM" id="MobiDB-lite"/>
    </source>
</evidence>
<evidence type="ECO:0000313" key="3">
    <source>
        <dbReference type="Proteomes" id="UP000031668"/>
    </source>
</evidence>
<protein>
    <submittedName>
        <fullName evidence="2">Uncharacterized protein</fullName>
    </submittedName>
</protein>
<dbReference type="EMBL" id="JWZT01001753">
    <property type="protein sequence ID" value="KII71479.1"/>
    <property type="molecule type" value="Genomic_DNA"/>
</dbReference>
<proteinExistence type="predicted"/>
<evidence type="ECO:0000313" key="2">
    <source>
        <dbReference type="EMBL" id="KII71479.1"/>
    </source>
</evidence>
<organism evidence="2 3">
    <name type="scientific">Thelohanellus kitauei</name>
    <name type="common">Myxosporean</name>
    <dbReference type="NCBI Taxonomy" id="669202"/>
    <lineage>
        <taxon>Eukaryota</taxon>
        <taxon>Metazoa</taxon>
        <taxon>Cnidaria</taxon>
        <taxon>Myxozoa</taxon>
        <taxon>Myxosporea</taxon>
        <taxon>Bivalvulida</taxon>
        <taxon>Platysporina</taxon>
        <taxon>Myxobolidae</taxon>
        <taxon>Thelohanellus</taxon>
    </lineage>
</organism>
<dbReference type="Proteomes" id="UP000031668">
    <property type="component" value="Unassembled WGS sequence"/>
</dbReference>
<reference evidence="2 3" key="1">
    <citation type="journal article" date="2014" name="Genome Biol. Evol.">
        <title>The genome of the myxosporean Thelohanellus kitauei shows adaptations to nutrient acquisition within its fish host.</title>
        <authorList>
            <person name="Yang Y."/>
            <person name="Xiong J."/>
            <person name="Zhou Z."/>
            <person name="Huo F."/>
            <person name="Miao W."/>
            <person name="Ran C."/>
            <person name="Liu Y."/>
            <person name="Zhang J."/>
            <person name="Feng J."/>
            <person name="Wang M."/>
            <person name="Wang M."/>
            <person name="Wang L."/>
            <person name="Yao B."/>
        </authorList>
    </citation>
    <scope>NUCLEOTIDE SEQUENCE [LARGE SCALE GENOMIC DNA]</scope>
    <source>
        <strain evidence="2">Wuqing</strain>
    </source>
</reference>
<feature type="region of interest" description="Disordered" evidence="1">
    <location>
        <begin position="30"/>
        <end position="50"/>
    </location>
</feature>
<sequence>MIHQELHAKEVSTKFYYSSASNTWEPRPPHVEDCKMVSPRPAKRKKKDVDYSRKINRETAARLEFEGRTLKYYNACVANYAKLCCRQENQDCGLISIPEVYNCAYLFQSDRLYRLLVNGREMLRSGMRM</sequence>
<keyword evidence="3" id="KW-1185">Reference proteome</keyword>
<dbReference type="AlphaFoldDB" id="A0A0C2J101"/>
<comment type="caution">
    <text evidence="2">The sequence shown here is derived from an EMBL/GenBank/DDBJ whole genome shotgun (WGS) entry which is preliminary data.</text>
</comment>